<dbReference type="EMBL" id="CP147407">
    <property type="protein sequence ID" value="WXB97572.1"/>
    <property type="molecule type" value="Genomic_DNA"/>
</dbReference>
<dbReference type="RefSeq" id="WP_338780085.1">
    <property type="nucleotide sequence ID" value="NZ_CP147407.1"/>
</dbReference>
<evidence type="ECO:0000313" key="1">
    <source>
        <dbReference type="EMBL" id="WXB97572.1"/>
    </source>
</evidence>
<sequence length="217" mass="25380">MDWLVPLEKDFFIEEASQEYPPFEETWIKNISSIPLEKEFSILTQFFLMLHRYEPGMTALSLKDRSLEQRYIREVITHHDGRKIVFHQYEPIEAILTQPNPDSMAFIQSSPINPVINDLLGNPHPLYTHRSKEHLPSKGYELDISQLEPLEDSEFDEVFTFLKSHSPWSPTILLYPYGWKHDSSLKKSIALKYFAHKCNHINLLINTAGDVKLLSIR</sequence>
<gene>
    <name evidence="1" type="ORF">WCV65_03450</name>
</gene>
<keyword evidence="2" id="KW-1185">Reference proteome</keyword>
<reference evidence="1 2" key="1">
    <citation type="submission" date="2024-02" db="EMBL/GenBank/DDBJ databases">
        <title>Seven novel Bacillus-like species.</title>
        <authorList>
            <person name="Liu G."/>
        </authorList>
    </citation>
    <scope>NUCLEOTIDE SEQUENCE [LARGE SCALE GENOMIC DNA]</scope>
    <source>
        <strain evidence="1 2">FJAT-52054</strain>
    </source>
</reference>
<organism evidence="1 2">
    <name type="scientific">Metabacillus sediminis</name>
    <dbReference type="NCBI Taxonomy" id="3117746"/>
    <lineage>
        <taxon>Bacteria</taxon>
        <taxon>Bacillati</taxon>
        <taxon>Bacillota</taxon>
        <taxon>Bacilli</taxon>
        <taxon>Bacillales</taxon>
        <taxon>Bacillaceae</taxon>
        <taxon>Metabacillus</taxon>
    </lineage>
</organism>
<name>A0ABZ2NIF2_9BACI</name>
<evidence type="ECO:0000313" key="2">
    <source>
        <dbReference type="Proteomes" id="UP001377337"/>
    </source>
</evidence>
<accession>A0ABZ2NIF2</accession>
<protein>
    <submittedName>
        <fullName evidence="1">Uncharacterized protein</fullName>
    </submittedName>
</protein>
<dbReference type="Proteomes" id="UP001377337">
    <property type="component" value="Chromosome"/>
</dbReference>
<proteinExistence type="predicted"/>